<gene>
    <name evidence="1" type="ORF">SK854_12560</name>
</gene>
<reference evidence="1 2" key="1">
    <citation type="submission" date="2023-11" db="EMBL/GenBank/DDBJ databases">
        <title>Lentzea sokolovensis, sp. nov., Lentzea kristufkii, sp. nov., and Lentzea miocenensis, sp. nov., rare actinobacteria from Sokolov Coal Basin, Miocene lacustrine sediment, Czech Republic.</title>
        <authorList>
            <person name="Lara A."/>
            <person name="Kotroba L."/>
            <person name="Nouioui I."/>
            <person name="Neumann-Schaal M."/>
            <person name="Mast Y."/>
            <person name="Chronakova A."/>
        </authorList>
    </citation>
    <scope>NUCLEOTIDE SEQUENCE [LARGE SCALE GENOMIC DNA]</scope>
    <source>
        <strain evidence="1 2">BCCO 10_0061</strain>
    </source>
</reference>
<name>A0ABU4UW30_9PSEU</name>
<evidence type="ECO:0000313" key="2">
    <source>
        <dbReference type="Proteomes" id="UP001285352"/>
    </source>
</evidence>
<organism evidence="1 2">
    <name type="scientific">Lentzea sokolovensis</name>
    <dbReference type="NCBI Taxonomy" id="3095429"/>
    <lineage>
        <taxon>Bacteria</taxon>
        <taxon>Bacillati</taxon>
        <taxon>Actinomycetota</taxon>
        <taxon>Actinomycetes</taxon>
        <taxon>Pseudonocardiales</taxon>
        <taxon>Pseudonocardiaceae</taxon>
        <taxon>Lentzea</taxon>
    </lineage>
</organism>
<protein>
    <submittedName>
        <fullName evidence="1">Uncharacterized protein</fullName>
    </submittedName>
</protein>
<evidence type="ECO:0000313" key="1">
    <source>
        <dbReference type="EMBL" id="MDX8142951.1"/>
    </source>
</evidence>
<accession>A0ABU4UW30</accession>
<sequence>MGYVLDWQELEPSDEIGQGPQAANTLAGSVVSVVTWPCPTIGNFCSDEGNHPALS</sequence>
<comment type="caution">
    <text evidence="1">The sequence shown here is derived from an EMBL/GenBank/DDBJ whole genome shotgun (WGS) entry which is preliminary data.</text>
</comment>
<dbReference type="RefSeq" id="WP_319975245.1">
    <property type="nucleotide sequence ID" value="NZ_JAXAVU010000007.1"/>
</dbReference>
<keyword evidence="2" id="KW-1185">Reference proteome</keyword>
<proteinExistence type="predicted"/>
<dbReference type="Proteomes" id="UP001285352">
    <property type="component" value="Unassembled WGS sequence"/>
</dbReference>
<dbReference type="EMBL" id="JAXAVU010000007">
    <property type="protein sequence ID" value="MDX8142951.1"/>
    <property type="molecule type" value="Genomic_DNA"/>
</dbReference>